<dbReference type="EMBL" id="JBEDUW010000221">
    <property type="protein sequence ID" value="KAK9903678.1"/>
    <property type="molecule type" value="Genomic_DNA"/>
</dbReference>
<gene>
    <name evidence="1" type="ORF">M0R45_001100</name>
</gene>
<organism evidence="1 2">
    <name type="scientific">Rubus argutus</name>
    <name type="common">Southern blackberry</name>
    <dbReference type="NCBI Taxonomy" id="59490"/>
    <lineage>
        <taxon>Eukaryota</taxon>
        <taxon>Viridiplantae</taxon>
        <taxon>Streptophyta</taxon>
        <taxon>Embryophyta</taxon>
        <taxon>Tracheophyta</taxon>
        <taxon>Spermatophyta</taxon>
        <taxon>Magnoliopsida</taxon>
        <taxon>eudicotyledons</taxon>
        <taxon>Gunneridae</taxon>
        <taxon>Pentapetalae</taxon>
        <taxon>rosids</taxon>
        <taxon>fabids</taxon>
        <taxon>Rosales</taxon>
        <taxon>Rosaceae</taxon>
        <taxon>Rosoideae</taxon>
        <taxon>Rosoideae incertae sedis</taxon>
        <taxon>Rubus</taxon>
    </lineage>
</organism>
<reference evidence="1 2" key="1">
    <citation type="journal article" date="2023" name="G3 (Bethesda)">
        <title>A chromosome-length genome assembly and annotation of blackberry (Rubus argutus, cv. 'Hillquist').</title>
        <authorList>
            <person name="Bruna T."/>
            <person name="Aryal R."/>
            <person name="Dudchenko O."/>
            <person name="Sargent D.J."/>
            <person name="Mead D."/>
            <person name="Buti M."/>
            <person name="Cavallini A."/>
            <person name="Hytonen T."/>
            <person name="Andres J."/>
            <person name="Pham M."/>
            <person name="Weisz D."/>
            <person name="Mascagni F."/>
            <person name="Usai G."/>
            <person name="Natali L."/>
            <person name="Bassil N."/>
            <person name="Fernandez G.E."/>
            <person name="Lomsadze A."/>
            <person name="Armour M."/>
            <person name="Olukolu B."/>
            <person name="Poorten T."/>
            <person name="Britton C."/>
            <person name="Davik J."/>
            <person name="Ashrafi H."/>
            <person name="Aiden E.L."/>
            <person name="Borodovsky M."/>
            <person name="Worthington M."/>
        </authorList>
    </citation>
    <scope>NUCLEOTIDE SEQUENCE [LARGE SCALE GENOMIC DNA]</scope>
    <source>
        <strain evidence="1">PI 553951</strain>
    </source>
</reference>
<protein>
    <submittedName>
        <fullName evidence="1">Uncharacterized protein</fullName>
    </submittedName>
</protein>
<evidence type="ECO:0000313" key="2">
    <source>
        <dbReference type="Proteomes" id="UP001457282"/>
    </source>
</evidence>
<accession>A0AAW1VLM8</accession>
<sequence length="129" mass="14312">MEYSGNDADLSNTSSYRSVAFAYGNPDESTEQKSNDAEPAFCPAFPVPESLIQNLLTMSKFRCSEQACSSCYQGSVQSWLSFKTEKLEMGQRQLSFFAAELLKPANDLVKHKIHPTSIISGYRLDIGLV</sequence>
<comment type="caution">
    <text evidence="1">The sequence shown here is derived from an EMBL/GenBank/DDBJ whole genome shotgun (WGS) entry which is preliminary data.</text>
</comment>
<name>A0AAW1VLM8_RUBAR</name>
<proteinExistence type="predicted"/>
<keyword evidence="2" id="KW-1185">Reference proteome</keyword>
<evidence type="ECO:0000313" key="1">
    <source>
        <dbReference type="EMBL" id="KAK9903678.1"/>
    </source>
</evidence>
<dbReference type="Proteomes" id="UP001457282">
    <property type="component" value="Unassembled WGS sequence"/>
</dbReference>
<dbReference type="AlphaFoldDB" id="A0AAW1VLM8"/>